<dbReference type="NCBIfam" id="NF001393">
    <property type="entry name" value="PRK00281.2-4"/>
    <property type="match status" value="1"/>
</dbReference>
<evidence type="ECO:0000256" key="9">
    <source>
        <dbReference type="ARBA" id="ARBA00023136"/>
    </source>
</evidence>
<dbReference type="HAMAP" id="MF_01006">
    <property type="entry name" value="Undec_diphosphatase"/>
    <property type="match status" value="1"/>
</dbReference>
<comment type="function">
    <text evidence="14">Catalyzes the dephosphorylation of undecaprenyl diphosphate (UPP). Confers resistance to bacitracin.</text>
</comment>
<feature type="transmembrane region" description="Helical" evidence="14">
    <location>
        <begin position="249"/>
        <end position="270"/>
    </location>
</feature>
<keyword evidence="10 14" id="KW-0046">Antibiotic resistance</keyword>
<dbReference type="GO" id="GO:0071555">
    <property type="term" value="P:cell wall organization"/>
    <property type="evidence" value="ECO:0007669"/>
    <property type="project" value="UniProtKB-KW"/>
</dbReference>
<proteinExistence type="inferred from homology"/>
<dbReference type="GO" id="GO:0008360">
    <property type="term" value="P:regulation of cell shape"/>
    <property type="evidence" value="ECO:0007669"/>
    <property type="project" value="UniProtKB-KW"/>
</dbReference>
<dbReference type="NCBIfam" id="TIGR00753">
    <property type="entry name" value="undec_PP_bacA"/>
    <property type="match status" value="1"/>
</dbReference>
<comment type="similarity">
    <text evidence="2 14">Belongs to the UppP family.</text>
</comment>
<evidence type="ECO:0000256" key="2">
    <source>
        <dbReference type="ARBA" id="ARBA00010621"/>
    </source>
</evidence>
<keyword evidence="9 14" id="KW-0472">Membrane</keyword>
<dbReference type="InterPro" id="IPR003824">
    <property type="entry name" value="UppP"/>
</dbReference>
<evidence type="ECO:0000313" key="16">
    <source>
        <dbReference type="Proteomes" id="UP000242999"/>
    </source>
</evidence>
<comment type="miscellaneous">
    <text evidence="14">Bacitracin is thought to be involved in the inhibition of peptidoglycan synthesis by sequestering undecaprenyl diphosphate, thereby reducing the pool of lipid carrier available.</text>
</comment>
<dbReference type="GO" id="GO:0050380">
    <property type="term" value="F:undecaprenyl-diphosphatase activity"/>
    <property type="evidence" value="ECO:0007669"/>
    <property type="project" value="UniProtKB-UniRule"/>
</dbReference>
<evidence type="ECO:0000256" key="6">
    <source>
        <dbReference type="ARBA" id="ARBA00022692"/>
    </source>
</evidence>
<feature type="transmembrane region" description="Helical" evidence="14">
    <location>
        <begin position="115"/>
        <end position="137"/>
    </location>
</feature>
<evidence type="ECO:0000256" key="3">
    <source>
        <dbReference type="ARBA" id="ARBA00012374"/>
    </source>
</evidence>
<evidence type="ECO:0000256" key="11">
    <source>
        <dbReference type="ARBA" id="ARBA00032707"/>
    </source>
</evidence>
<comment type="catalytic activity">
    <reaction evidence="13 14">
        <text>di-trans,octa-cis-undecaprenyl diphosphate + H2O = di-trans,octa-cis-undecaprenyl phosphate + phosphate + H(+)</text>
        <dbReference type="Rhea" id="RHEA:28094"/>
        <dbReference type="ChEBI" id="CHEBI:15377"/>
        <dbReference type="ChEBI" id="CHEBI:15378"/>
        <dbReference type="ChEBI" id="CHEBI:43474"/>
        <dbReference type="ChEBI" id="CHEBI:58405"/>
        <dbReference type="ChEBI" id="CHEBI:60392"/>
        <dbReference type="EC" id="3.6.1.27"/>
    </reaction>
</comment>
<dbReference type="GO" id="GO:0009252">
    <property type="term" value="P:peptidoglycan biosynthetic process"/>
    <property type="evidence" value="ECO:0007669"/>
    <property type="project" value="UniProtKB-KW"/>
</dbReference>
<evidence type="ECO:0000256" key="14">
    <source>
        <dbReference type="HAMAP-Rule" id="MF_01006"/>
    </source>
</evidence>
<dbReference type="PANTHER" id="PTHR30622">
    <property type="entry name" value="UNDECAPRENYL-DIPHOSPHATASE"/>
    <property type="match status" value="1"/>
</dbReference>
<feature type="transmembrane region" description="Helical" evidence="14">
    <location>
        <begin position="48"/>
        <end position="71"/>
    </location>
</feature>
<feature type="transmembrane region" description="Helical" evidence="14">
    <location>
        <begin position="12"/>
        <end position="36"/>
    </location>
</feature>
<keyword evidence="8 14" id="KW-1133">Transmembrane helix</keyword>
<dbReference type="GO" id="GO:0046677">
    <property type="term" value="P:response to antibiotic"/>
    <property type="evidence" value="ECO:0007669"/>
    <property type="project" value="UniProtKB-UniRule"/>
</dbReference>
<sequence>MIEVSQQLDITQVIILALIQGLTEFLPISSSAHLILPSQLLGWPDQGLAFDVAVHVGTLCAVVLYFIVDLWKMLLGWFKSFTGKHSAHSQLAWAVILATIPAGAVGYLLSDWIEAWLRSAIVIAIATCVFGLLLGWSDRVRGRRTLMQLNIVHALFIGVVQILALIPGTSRSGITMTAALMLGFDRQAAARFSFLLSIPLIAAAGGLKGVQLYQMGTSTEWELIGMGFATSFVAALVCIHLFLRILDKIGMWPFVIYRLMLGTVLLALFWN</sequence>
<keyword evidence="14" id="KW-0133">Cell shape</keyword>
<dbReference type="STRING" id="64971.SAMN05421831_10420"/>
<feature type="transmembrane region" description="Helical" evidence="14">
    <location>
        <begin position="188"/>
        <end position="210"/>
    </location>
</feature>
<feature type="transmembrane region" description="Helical" evidence="14">
    <location>
        <begin position="222"/>
        <end position="243"/>
    </location>
</feature>
<gene>
    <name evidence="14" type="primary">uppP</name>
    <name evidence="15" type="ORF">SAMN05421831_10420</name>
</gene>
<dbReference type="EC" id="3.6.1.27" evidence="3 14"/>
<evidence type="ECO:0000256" key="7">
    <source>
        <dbReference type="ARBA" id="ARBA00022801"/>
    </source>
</evidence>
<dbReference type="Pfam" id="PF02673">
    <property type="entry name" value="BacA"/>
    <property type="match status" value="1"/>
</dbReference>
<reference evidence="16" key="1">
    <citation type="submission" date="2016-10" db="EMBL/GenBank/DDBJ databases">
        <authorList>
            <person name="Varghese N."/>
            <person name="Submissions S."/>
        </authorList>
    </citation>
    <scope>NUCLEOTIDE SEQUENCE [LARGE SCALE GENOMIC DNA]</scope>
    <source>
        <strain evidence="16">DSM 7165</strain>
    </source>
</reference>
<keyword evidence="7 14" id="KW-0378">Hydrolase</keyword>
<evidence type="ECO:0000313" key="15">
    <source>
        <dbReference type="EMBL" id="SEI54436.1"/>
    </source>
</evidence>
<keyword evidence="14" id="KW-0961">Cell wall biogenesis/degradation</keyword>
<dbReference type="GO" id="GO:0005886">
    <property type="term" value="C:plasma membrane"/>
    <property type="evidence" value="ECO:0007669"/>
    <property type="project" value="UniProtKB-SubCell"/>
</dbReference>
<dbReference type="Proteomes" id="UP000242999">
    <property type="component" value="Unassembled WGS sequence"/>
</dbReference>
<evidence type="ECO:0000256" key="8">
    <source>
        <dbReference type="ARBA" id="ARBA00022989"/>
    </source>
</evidence>
<name>A0A1H6RIX6_9GAMM</name>
<comment type="subcellular location">
    <subcellularLocation>
        <location evidence="1 14">Cell membrane</location>
        <topology evidence="1 14">Multi-pass membrane protein</topology>
    </subcellularLocation>
</comment>
<feature type="transmembrane region" description="Helical" evidence="14">
    <location>
        <begin position="149"/>
        <end position="168"/>
    </location>
</feature>
<organism evidence="15 16">
    <name type="scientific">Allopseudospirillum japonicum</name>
    <dbReference type="NCBI Taxonomy" id="64971"/>
    <lineage>
        <taxon>Bacteria</taxon>
        <taxon>Pseudomonadati</taxon>
        <taxon>Pseudomonadota</taxon>
        <taxon>Gammaproteobacteria</taxon>
        <taxon>Oceanospirillales</taxon>
        <taxon>Oceanospirillaceae</taxon>
        <taxon>Allopseudospirillum</taxon>
    </lineage>
</organism>
<feature type="transmembrane region" description="Helical" evidence="14">
    <location>
        <begin position="91"/>
        <end position="109"/>
    </location>
</feature>
<keyword evidence="16" id="KW-1185">Reference proteome</keyword>
<dbReference type="EMBL" id="FNYH01000004">
    <property type="protein sequence ID" value="SEI54436.1"/>
    <property type="molecule type" value="Genomic_DNA"/>
</dbReference>
<evidence type="ECO:0000256" key="4">
    <source>
        <dbReference type="ARBA" id="ARBA00021581"/>
    </source>
</evidence>
<keyword evidence="14" id="KW-0573">Peptidoglycan synthesis</keyword>
<evidence type="ECO:0000256" key="5">
    <source>
        <dbReference type="ARBA" id="ARBA00022475"/>
    </source>
</evidence>
<evidence type="ECO:0000256" key="13">
    <source>
        <dbReference type="ARBA" id="ARBA00047594"/>
    </source>
</evidence>
<accession>A0A1H6RIX6</accession>
<keyword evidence="5 14" id="KW-1003">Cell membrane</keyword>
<dbReference type="PANTHER" id="PTHR30622:SF4">
    <property type="entry name" value="UNDECAPRENYL-DIPHOSPHATASE"/>
    <property type="match status" value="1"/>
</dbReference>
<evidence type="ECO:0000256" key="1">
    <source>
        <dbReference type="ARBA" id="ARBA00004651"/>
    </source>
</evidence>
<keyword evidence="6 14" id="KW-0812">Transmembrane</keyword>
<protein>
    <recommendedName>
        <fullName evidence="4 14">Undecaprenyl-diphosphatase</fullName>
        <ecNumber evidence="3 14">3.6.1.27</ecNumber>
    </recommendedName>
    <alternativeName>
        <fullName evidence="12 14">Bacitracin resistance protein</fullName>
    </alternativeName>
    <alternativeName>
        <fullName evidence="11 14">Undecaprenyl pyrophosphate phosphatase</fullName>
    </alternativeName>
</protein>
<dbReference type="AlphaFoldDB" id="A0A1H6RIX6"/>
<evidence type="ECO:0000256" key="10">
    <source>
        <dbReference type="ARBA" id="ARBA00023251"/>
    </source>
</evidence>
<evidence type="ECO:0000256" key="12">
    <source>
        <dbReference type="ARBA" id="ARBA00032932"/>
    </source>
</evidence>